<dbReference type="Pfam" id="PF04402">
    <property type="entry name" value="SIMPL"/>
    <property type="match status" value="1"/>
</dbReference>
<accession>A0A2R4CDT8</accession>
<dbReference type="Gene3D" id="3.30.70.2970">
    <property type="entry name" value="Protein of unknown function (DUF541), domain 2"/>
    <property type="match status" value="1"/>
</dbReference>
<dbReference type="OrthoDB" id="8772402at2"/>
<dbReference type="KEGG" id="masz:C9I28_20740"/>
<feature type="chain" id="PRO_5015309738" evidence="1">
    <location>
        <begin position="22"/>
        <end position="251"/>
    </location>
</feature>
<reference evidence="2 3" key="1">
    <citation type="submission" date="2018-03" db="EMBL/GenBank/DDBJ databases">
        <title>Massilia armeniaca sp. nov., isolated from desert soil.</title>
        <authorList>
            <person name="Huang H."/>
            <person name="Ren M."/>
        </authorList>
    </citation>
    <scope>NUCLEOTIDE SEQUENCE [LARGE SCALE GENOMIC DNA]</scope>
    <source>
        <strain evidence="2 3">ZMN-3</strain>
    </source>
</reference>
<dbReference type="Gene3D" id="3.30.110.170">
    <property type="entry name" value="Protein of unknown function (DUF541), domain 1"/>
    <property type="match status" value="1"/>
</dbReference>
<proteinExistence type="predicted"/>
<dbReference type="InterPro" id="IPR007497">
    <property type="entry name" value="SIMPL/DUF541"/>
</dbReference>
<dbReference type="Proteomes" id="UP000240505">
    <property type="component" value="Chromosome"/>
</dbReference>
<feature type="signal peptide" evidence="1">
    <location>
        <begin position="1"/>
        <end position="21"/>
    </location>
</feature>
<evidence type="ECO:0000313" key="3">
    <source>
        <dbReference type="Proteomes" id="UP000240505"/>
    </source>
</evidence>
<dbReference type="PANTHER" id="PTHR34387:SF2">
    <property type="entry name" value="SLR1258 PROTEIN"/>
    <property type="match status" value="1"/>
</dbReference>
<evidence type="ECO:0000313" key="2">
    <source>
        <dbReference type="EMBL" id="AVR97789.1"/>
    </source>
</evidence>
<gene>
    <name evidence="2" type="ORF">C9I28_20740</name>
</gene>
<dbReference type="PANTHER" id="PTHR34387">
    <property type="entry name" value="SLR1258 PROTEIN"/>
    <property type="match status" value="1"/>
</dbReference>
<dbReference type="AlphaFoldDB" id="A0A2R4CDT8"/>
<sequence>MTVLKNLLAAAFVLGTVQAHAQTVPTAGTTVIIPATGEVTAPNDQAIATLAIEEQDKDKAAAASRVNTKMKQGLDILKAQDPQASLKTMGYYTYPVYPEDRPVQPLAPNRPRQPTAWRVGQYVEVKTTNLAGLPKTVAAAQKVLTLNAINFGLTPAALRKLDDQRIAATYQALNERIAAVAKSMGRPVTDAVLDTVDFEGSGNYVGGRESAPAPMAMRAMAMKDSAEVAEPSFEPGETTLDMRLVGKVRFK</sequence>
<keyword evidence="1" id="KW-0732">Signal</keyword>
<name>A0A2R4CDT8_9BURK</name>
<dbReference type="EMBL" id="CP028324">
    <property type="protein sequence ID" value="AVR97789.1"/>
    <property type="molecule type" value="Genomic_DNA"/>
</dbReference>
<organism evidence="2 3">
    <name type="scientific">Pseudoduganella armeniaca</name>
    <dbReference type="NCBI Taxonomy" id="2072590"/>
    <lineage>
        <taxon>Bacteria</taxon>
        <taxon>Pseudomonadati</taxon>
        <taxon>Pseudomonadota</taxon>
        <taxon>Betaproteobacteria</taxon>
        <taxon>Burkholderiales</taxon>
        <taxon>Oxalobacteraceae</taxon>
        <taxon>Telluria group</taxon>
        <taxon>Pseudoduganella</taxon>
    </lineage>
</organism>
<keyword evidence="3" id="KW-1185">Reference proteome</keyword>
<dbReference type="GO" id="GO:0006974">
    <property type="term" value="P:DNA damage response"/>
    <property type="evidence" value="ECO:0007669"/>
    <property type="project" value="TreeGrafter"/>
</dbReference>
<dbReference type="RefSeq" id="WP_107143129.1">
    <property type="nucleotide sequence ID" value="NZ_CP028324.1"/>
</dbReference>
<dbReference type="InterPro" id="IPR052022">
    <property type="entry name" value="26kDa_periplasmic_antigen"/>
</dbReference>
<protein>
    <submittedName>
        <fullName evidence="2">SIMPL domain-containing protein</fullName>
    </submittedName>
</protein>
<evidence type="ECO:0000256" key="1">
    <source>
        <dbReference type="SAM" id="SignalP"/>
    </source>
</evidence>